<dbReference type="InterPro" id="IPR003591">
    <property type="entry name" value="Leu-rich_rpt_typical-subtyp"/>
</dbReference>
<dbReference type="SMART" id="SM00369">
    <property type="entry name" value="LRR_TYP"/>
    <property type="match status" value="4"/>
</dbReference>
<sequence length="446" mass="50363">LVQKLCNFDKPLHVVSYSSGSQTVNACDCNVENIPPWGIPSVIIDCKDKNYANSDFKAELLPQGTINLDLSWNQFAELPKFVSNTLKHIYLSHNLITKLEANAFSKTPFLLSIDLSDNHIESISPEAFNEIHSLHSLDLSGNRIKTLQNNVFSNIATLEHLMLSENPLNYTFKDDTVDLFLHLGVTPKLQILEMNNCSLNAVNIKNGMGLEEVMLSNNKFTKVPSLPRSIKFLDISANPIRIFRGSFYNLYSLETLFMEDMPLLHRIDEYSFFGLPRLKHLNLQGSKNLSYVDANLFGRNVILNEIDTELEILNLRGTNIKTLNESLRNAFDKIHTLNLDGCPLVCDCNIVWLRGLHIETNAECVQPPYLRGQLLSNVAEYDLTCNGLTSWVYKLLNALLIVVLLALLVGAVYLVYLGLRPARNKYFRTVGATSPYAPVNIDYQHD</sequence>
<dbReference type="InterPro" id="IPR026906">
    <property type="entry name" value="LRR_5"/>
</dbReference>
<keyword evidence="3" id="KW-0472">Membrane</keyword>
<evidence type="ECO:0000256" key="3">
    <source>
        <dbReference type="SAM" id="Phobius"/>
    </source>
</evidence>
<dbReference type="EMBL" id="GANO01004169">
    <property type="protein sequence ID" value="JAB55702.1"/>
    <property type="molecule type" value="mRNA"/>
</dbReference>
<evidence type="ECO:0000256" key="2">
    <source>
        <dbReference type="ARBA" id="ARBA00022737"/>
    </source>
</evidence>
<accession>U5EQM4</accession>
<dbReference type="Gene3D" id="3.80.10.10">
    <property type="entry name" value="Ribonuclease Inhibitor"/>
    <property type="match status" value="2"/>
</dbReference>
<keyword evidence="1" id="KW-0433">Leucine-rich repeat</keyword>
<keyword evidence="2" id="KW-0677">Repeat</keyword>
<dbReference type="InterPro" id="IPR032675">
    <property type="entry name" value="LRR_dom_sf"/>
</dbReference>
<feature type="non-terminal residue" evidence="4">
    <location>
        <position position="1"/>
    </location>
</feature>
<organism evidence="4">
    <name type="scientific">Corethrella appendiculata</name>
    <dbReference type="NCBI Taxonomy" id="1370023"/>
    <lineage>
        <taxon>Eukaryota</taxon>
        <taxon>Metazoa</taxon>
        <taxon>Ecdysozoa</taxon>
        <taxon>Arthropoda</taxon>
        <taxon>Hexapoda</taxon>
        <taxon>Insecta</taxon>
        <taxon>Pterygota</taxon>
        <taxon>Neoptera</taxon>
        <taxon>Endopterygota</taxon>
        <taxon>Diptera</taxon>
        <taxon>Nematocera</taxon>
        <taxon>Culicoidea</taxon>
        <taxon>Chaoboridae</taxon>
        <taxon>Corethrella</taxon>
    </lineage>
</organism>
<reference evidence="4" key="1">
    <citation type="journal article" date="2014" name="Insect Biochem. Mol. Biol.">
        <title>An insight into the sialome of the frog biting fly, Corethrella appendiculata.</title>
        <authorList>
            <person name="Ribeiro J.M.C."/>
            <person name="Chagas A.C."/>
            <person name="Pham V.M."/>
            <person name="Lounibos L.P."/>
            <person name="Calvo E."/>
        </authorList>
    </citation>
    <scope>NUCLEOTIDE SEQUENCE</scope>
    <source>
        <tissue evidence="4">Salivary glands</tissue>
    </source>
</reference>
<feature type="transmembrane region" description="Helical" evidence="3">
    <location>
        <begin position="395"/>
        <end position="419"/>
    </location>
</feature>
<proteinExistence type="evidence at transcript level"/>
<dbReference type="PANTHER" id="PTHR24366">
    <property type="entry name" value="IG(IMMUNOGLOBULIN) AND LRR(LEUCINE RICH REPEAT) DOMAINS"/>
    <property type="match status" value="1"/>
</dbReference>
<dbReference type="PANTHER" id="PTHR24366:SF96">
    <property type="entry name" value="LEUCINE RICH REPEAT CONTAINING 53"/>
    <property type="match status" value="1"/>
</dbReference>
<dbReference type="Pfam" id="PF13306">
    <property type="entry name" value="LRR_5"/>
    <property type="match status" value="1"/>
</dbReference>
<dbReference type="PROSITE" id="PS51450">
    <property type="entry name" value="LRR"/>
    <property type="match status" value="3"/>
</dbReference>
<evidence type="ECO:0000256" key="1">
    <source>
        <dbReference type="ARBA" id="ARBA00022614"/>
    </source>
</evidence>
<dbReference type="SUPFAM" id="SSF52058">
    <property type="entry name" value="L domain-like"/>
    <property type="match status" value="1"/>
</dbReference>
<keyword evidence="3" id="KW-0812">Transmembrane</keyword>
<dbReference type="AlphaFoldDB" id="U5EQM4"/>
<dbReference type="Pfam" id="PF13855">
    <property type="entry name" value="LRR_8"/>
    <property type="match status" value="1"/>
</dbReference>
<keyword evidence="3" id="KW-1133">Transmembrane helix</keyword>
<evidence type="ECO:0000313" key="4">
    <source>
        <dbReference type="EMBL" id="JAB55702.1"/>
    </source>
</evidence>
<protein>
    <submittedName>
        <fullName evidence="4">Putative membrane glycoprotein lig-1</fullName>
    </submittedName>
</protein>
<dbReference type="InterPro" id="IPR001611">
    <property type="entry name" value="Leu-rich_rpt"/>
</dbReference>
<name>U5EQM4_9DIPT</name>